<dbReference type="EMBL" id="PDLN01000007">
    <property type="protein sequence ID" value="RDW80955.1"/>
    <property type="molecule type" value="Genomic_DNA"/>
</dbReference>
<accession>A0A3D8S3W3</accession>
<dbReference type="OrthoDB" id="3918601at2759"/>
<feature type="domain" description="Rhodopsin" evidence="2">
    <location>
        <begin position="38"/>
        <end position="268"/>
    </location>
</feature>
<dbReference type="Proteomes" id="UP000256328">
    <property type="component" value="Unassembled WGS sequence"/>
</dbReference>
<evidence type="ECO:0000256" key="1">
    <source>
        <dbReference type="SAM" id="Phobius"/>
    </source>
</evidence>
<dbReference type="AlphaFoldDB" id="A0A3D8S3W3"/>
<gene>
    <name evidence="3" type="ORF">BP5796_05653</name>
</gene>
<feature type="transmembrane region" description="Helical" evidence="1">
    <location>
        <begin position="20"/>
        <end position="42"/>
    </location>
</feature>
<protein>
    <recommendedName>
        <fullName evidence="2">Rhodopsin domain-containing protein</fullName>
    </recommendedName>
</protein>
<dbReference type="PANTHER" id="PTHR39614">
    <property type="entry name" value="INTEGRAL MEMBRANE PROTEIN"/>
    <property type="match status" value="1"/>
</dbReference>
<keyword evidence="1" id="KW-0812">Transmembrane</keyword>
<comment type="caution">
    <text evidence="3">The sequence shown here is derived from an EMBL/GenBank/DDBJ whole genome shotgun (WGS) entry which is preliminary data.</text>
</comment>
<feature type="transmembrane region" description="Helical" evidence="1">
    <location>
        <begin position="54"/>
        <end position="73"/>
    </location>
</feature>
<evidence type="ECO:0000313" key="3">
    <source>
        <dbReference type="EMBL" id="RDW80955.1"/>
    </source>
</evidence>
<feature type="transmembrane region" description="Helical" evidence="1">
    <location>
        <begin position="103"/>
        <end position="121"/>
    </location>
</feature>
<keyword evidence="4" id="KW-1185">Reference proteome</keyword>
<feature type="transmembrane region" description="Helical" evidence="1">
    <location>
        <begin position="174"/>
        <end position="196"/>
    </location>
</feature>
<feature type="transmembrane region" description="Helical" evidence="1">
    <location>
        <begin position="208"/>
        <end position="231"/>
    </location>
</feature>
<proteinExistence type="predicted"/>
<evidence type="ECO:0000259" key="2">
    <source>
        <dbReference type="Pfam" id="PF20684"/>
    </source>
</evidence>
<dbReference type="Pfam" id="PF20684">
    <property type="entry name" value="Fung_rhodopsin"/>
    <property type="match status" value="1"/>
</dbReference>
<organism evidence="3 4">
    <name type="scientific">Coleophoma crateriformis</name>
    <dbReference type="NCBI Taxonomy" id="565419"/>
    <lineage>
        <taxon>Eukaryota</taxon>
        <taxon>Fungi</taxon>
        <taxon>Dikarya</taxon>
        <taxon>Ascomycota</taxon>
        <taxon>Pezizomycotina</taxon>
        <taxon>Leotiomycetes</taxon>
        <taxon>Helotiales</taxon>
        <taxon>Dermateaceae</taxon>
        <taxon>Coleophoma</taxon>
    </lineage>
</organism>
<keyword evidence="1" id="KW-0472">Membrane</keyword>
<name>A0A3D8S3W3_9HELO</name>
<dbReference type="InterPro" id="IPR049326">
    <property type="entry name" value="Rhodopsin_dom_fungi"/>
</dbReference>
<reference evidence="3 4" key="1">
    <citation type="journal article" date="2018" name="IMA Fungus">
        <title>IMA Genome-F 9: Draft genome sequence of Annulohypoxylon stygium, Aspergillus mulundensis, Berkeleyomyces basicola (syn. Thielaviopsis basicola), Ceratocystis smalleyi, two Cercospora beticola strains, Coleophoma cylindrospora, Fusarium fracticaudum, Phialophora cf. hyalina, and Morchella septimelata.</title>
        <authorList>
            <person name="Wingfield B.D."/>
            <person name="Bills G.F."/>
            <person name="Dong Y."/>
            <person name="Huang W."/>
            <person name="Nel W.J."/>
            <person name="Swalarsk-Parry B.S."/>
            <person name="Vaghefi N."/>
            <person name="Wilken P.M."/>
            <person name="An Z."/>
            <person name="de Beer Z.W."/>
            <person name="De Vos L."/>
            <person name="Chen L."/>
            <person name="Duong T.A."/>
            <person name="Gao Y."/>
            <person name="Hammerbacher A."/>
            <person name="Kikkert J.R."/>
            <person name="Li Y."/>
            <person name="Li H."/>
            <person name="Li K."/>
            <person name="Li Q."/>
            <person name="Liu X."/>
            <person name="Ma X."/>
            <person name="Naidoo K."/>
            <person name="Pethybridge S.J."/>
            <person name="Sun J."/>
            <person name="Steenkamp E.T."/>
            <person name="van der Nest M.A."/>
            <person name="van Wyk S."/>
            <person name="Wingfield M.J."/>
            <person name="Xiong C."/>
            <person name="Yue Q."/>
            <person name="Zhang X."/>
        </authorList>
    </citation>
    <scope>NUCLEOTIDE SEQUENCE [LARGE SCALE GENOMIC DNA]</scope>
    <source>
        <strain evidence="3 4">BP5796</strain>
    </source>
</reference>
<sequence length="387" mass="42922">MNNTILPPFQVITDLDKGGLITVITTFFLSSVWICLSLRVYVRLKINGPWKWDDHFVAAATLLSSARSIIVYLEIAHGYGATIKLLSAEGLANISRFLLADDILYILGLTVSKVAVAALCLRITTFRDHSRLIWATTLLCILWGLSSVLLIVINCSPESLRSEMGHCPNLTERWKSIGAIDVITEAALLVIPIFLLMQLQMSLRLKSVVFIAFGVRIPVTGLSVIHLHYILSEISSPDPTLQGADTAIWAQIHLDLCILSTTLTCLGAFLSPFEKVPAATTVDQSTVRFSTRSFRMQSFSTPSAKSAKSSRWTSFSGTVTNSDYNMPILRTDTLPQKTVISNPRKSLASYSQDSRQGIMMQREWEVHNASGMEHDLGIYLAEDRDRL</sequence>
<dbReference type="PANTHER" id="PTHR39614:SF2">
    <property type="entry name" value="INTEGRAL MEMBRANE PROTEIN"/>
    <property type="match status" value="1"/>
</dbReference>
<evidence type="ECO:0000313" key="4">
    <source>
        <dbReference type="Proteomes" id="UP000256328"/>
    </source>
</evidence>
<feature type="transmembrane region" description="Helical" evidence="1">
    <location>
        <begin position="133"/>
        <end position="154"/>
    </location>
</feature>
<keyword evidence="1" id="KW-1133">Transmembrane helix</keyword>